<protein>
    <submittedName>
        <fullName evidence="1">Holliday junction resolvase</fullName>
    </submittedName>
</protein>
<reference evidence="1" key="1">
    <citation type="journal article" date="2019" name="MBio">
        <title>Virus Genomes from Deep Sea Sediments Expand the Ocean Megavirome and Support Independent Origins of Viral Gigantism.</title>
        <authorList>
            <person name="Backstrom D."/>
            <person name="Yutin N."/>
            <person name="Jorgensen S.L."/>
            <person name="Dharamshi J."/>
            <person name="Homa F."/>
            <person name="Zaremba-Niedwiedzka K."/>
            <person name="Spang A."/>
            <person name="Wolf Y.I."/>
            <person name="Koonin E.V."/>
            <person name="Ettema T.J."/>
        </authorList>
    </citation>
    <scope>NUCLEOTIDE SEQUENCE</scope>
</reference>
<accession>A0A481Z5S0</accession>
<sequence>MGTYHQRRPSKRDLPDKNKFTIHQLYDENCISRDWSSFNYITVLSIDPGITNFGLRIERRPFGSDVWKVHPVEYANTCFKQHKTDTRTNSSSLYRSITEYLESLNPNIKSAHLVLIERQLPINYNMVRVSQHIITYLMTVLSSSKINPLILEIDSCGKTSILGAPKLTSTQVKDWSIEKALQLSYIRKDWTSFMAILNATKNKSDDLADTLVQIESICCYFKWGTTPIPPKWEEIPIMSGWQTGQIFFCHLLELLGLPKHHLETVRSRTGWLSLFRKNKHMIIASREKLISHRKTPINLVLNIGSNTSKQTSSFLIANQNHNTNIPTQNHIPPNPKCKVRLIVNE</sequence>
<gene>
    <name evidence="1" type="ORF">LCPAC202_02180</name>
</gene>
<proteinExistence type="predicted"/>
<organism evidence="1">
    <name type="scientific">Pithovirus LCPAC202</name>
    <dbReference type="NCBI Taxonomy" id="2506592"/>
    <lineage>
        <taxon>Viruses</taxon>
        <taxon>Pithoviruses</taxon>
    </lineage>
</organism>
<dbReference type="SUPFAM" id="SSF53098">
    <property type="entry name" value="Ribonuclease H-like"/>
    <property type="match status" value="1"/>
</dbReference>
<evidence type="ECO:0000313" key="1">
    <source>
        <dbReference type="EMBL" id="QBK91244.1"/>
    </source>
</evidence>
<dbReference type="InterPro" id="IPR012337">
    <property type="entry name" value="RNaseH-like_sf"/>
</dbReference>
<name>A0A481Z5S0_9VIRU</name>
<dbReference type="EMBL" id="MK500517">
    <property type="protein sequence ID" value="QBK91244.1"/>
    <property type="molecule type" value="Genomic_DNA"/>
</dbReference>